<dbReference type="SUPFAM" id="SSF46894">
    <property type="entry name" value="C-terminal effector domain of the bipartite response regulators"/>
    <property type="match status" value="1"/>
</dbReference>
<dbReference type="Pfam" id="PF07676">
    <property type="entry name" value="PD40"/>
    <property type="match status" value="1"/>
</dbReference>
<dbReference type="SMART" id="SM00862">
    <property type="entry name" value="Trans_reg_C"/>
    <property type="match status" value="1"/>
</dbReference>
<accession>A0A918DFL6</accession>
<reference evidence="5" key="1">
    <citation type="journal article" date="2014" name="Int. J. Syst. Evol. Microbiol.">
        <title>Complete genome sequence of Corynebacterium casei LMG S-19264T (=DSM 44701T), isolated from a smear-ripened cheese.</title>
        <authorList>
            <consortium name="US DOE Joint Genome Institute (JGI-PGF)"/>
            <person name="Walter F."/>
            <person name="Albersmeier A."/>
            <person name="Kalinowski J."/>
            <person name="Ruckert C."/>
        </authorList>
    </citation>
    <scope>NUCLEOTIDE SEQUENCE</scope>
    <source>
        <strain evidence="5">CGMCC 1.7086</strain>
    </source>
</reference>
<gene>
    <name evidence="5" type="ORF">GCM10010982_02640</name>
</gene>
<protein>
    <recommendedName>
        <fullName evidence="4">OmpR/PhoB-type domain-containing protein</fullName>
    </recommendedName>
</protein>
<name>A0A918DFL6_9ALTE</name>
<comment type="caution">
    <text evidence="5">The sequence shown here is derived from an EMBL/GenBank/DDBJ whole genome shotgun (WGS) entry which is preliminary data.</text>
</comment>
<dbReference type="AlphaFoldDB" id="A0A918DFL6"/>
<dbReference type="Pfam" id="PF00486">
    <property type="entry name" value="Trans_reg_C"/>
    <property type="match status" value="1"/>
</dbReference>
<dbReference type="InterPro" id="IPR011659">
    <property type="entry name" value="WD40"/>
</dbReference>
<dbReference type="SUPFAM" id="SSF69304">
    <property type="entry name" value="Tricorn protease N-terminal domain"/>
    <property type="match status" value="1"/>
</dbReference>
<sequence length="665" mass="75251">MNSLAQNEIHLGKLTLCKQSRELRSHERKLALEPRVYELLLQMLSSPNFLVSRDQLIESVWQGRVVSDSAINRAVSQLRKNLAELDPGQDYIETIPKLGYRLKVVPAGPVTLPASKHSYRALFWLTGVALLTLIWWQSTEDKPTSIERLTIEDKKVQPLTGDDGIEFDVSLSADGQQLLYHKADTAGRIQLWHMQLQHAYQVSDTNTDKLAAKLSPDGQQVVYIEQDTDCQVMLAELTEQGVIAAPLFSCSEENGLRFTWMPDGKGFYYRFRQDKTHPFAIYMYRLDTSKSRQLTLPANISNGLGDIAMTVSHEGENLLVATYQGQQNTLLTTYRTKDMQAVNQHELAMGIKDIQWHSASSSLIISSGPYLHQWHNNVVSPLLYAGQSIQSFALAGQALVYSDNLQRSAIWQQSLSDTKTQPRINSSKLDLQPRLNHDGSQLAFISTRQGQHQIWLQVGLSEPRLLADLPAGFTRLSWRHDDSALLYTHLGAVYQVNASDGTTSKILPEQTQAYLVNPAPAGALLYSSIKSGDWQLWLWHPDSGHRQLTEHGGYSGWIKDGQLYYSKFHMAGLWQQDLNSGQATKLIEDFAVTNWLNWQLIQEGILYHRPEDGLYVFNPRTRETRLFLAQDADFVHQYSFANGVLLYVRLDTPQGDLYRLTLSPP</sequence>
<dbReference type="InterPro" id="IPR036388">
    <property type="entry name" value="WH-like_DNA-bd_sf"/>
</dbReference>
<dbReference type="InterPro" id="IPR001867">
    <property type="entry name" value="OmpR/PhoB-type_DNA-bd"/>
</dbReference>
<dbReference type="RefSeq" id="WP_188689148.1">
    <property type="nucleotide sequence ID" value="NZ_BMLS01000001.1"/>
</dbReference>
<evidence type="ECO:0000313" key="6">
    <source>
        <dbReference type="Proteomes" id="UP000606935"/>
    </source>
</evidence>
<dbReference type="Proteomes" id="UP000606935">
    <property type="component" value="Unassembled WGS sequence"/>
</dbReference>
<proteinExistence type="inferred from homology"/>
<keyword evidence="2 3" id="KW-0238">DNA-binding</keyword>
<dbReference type="InterPro" id="IPR016032">
    <property type="entry name" value="Sig_transdc_resp-reg_C-effctor"/>
</dbReference>
<evidence type="ECO:0000259" key="4">
    <source>
        <dbReference type="PROSITE" id="PS51755"/>
    </source>
</evidence>
<dbReference type="CDD" id="cd00383">
    <property type="entry name" value="trans_reg_C"/>
    <property type="match status" value="1"/>
</dbReference>
<feature type="domain" description="OmpR/PhoB-type" evidence="4">
    <location>
        <begin position="6"/>
        <end position="104"/>
    </location>
</feature>
<dbReference type="PANTHER" id="PTHR36842">
    <property type="entry name" value="PROTEIN TOLB HOMOLOG"/>
    <property type="match status" value="1"/>
</dbReference>
<evidence type="ECO:0000313" key="5">
    <source>
        <dbReference type="EMBL" id="GGO64080.1"/>
    </source>
</evidence>
<dbReference type="PROSITE" id="PS51755">
    <property type="entry name" value="OMPR_PHOB"/>
    <property type="match status" value="1"/>
</dbReference>
<keyword evidence="6" id="KW-1185">Reference proteome</keyword>
<dbReference type="Gene3D" id="2.120.10.30">
    <property type="entry name" value="TolB, C-terminal domain"/>
    <property type="match status" value="2"/>
</dbReference>
<dbReference type="SUPFAM" id="SSF82171">
    <property type="entry name" value="DPP6 N-terminal domain-like"/>
    <property type="match status" value="1"/>
</dbReference>
<evidence type="ECO:0000256" key="1">
    <source>
        <dbReference type="ARBA" id="ARBA00009820"/>
    </source>
</evidence>
<reference evidence="5" key="2">
    <citation type="submission" date="2020-09" db="EMBL/GenBank/DDBJ databases">
        <authorList>
            <person name="Sun Q."/>
            <person name="Zhou Y."/>
        </authorList>
    </citation>
    <scope>NUCLEOTIDE SEQUENCE</scope>
    <source>
        <strain evidence="5">CGMCC 1.7086</strain>
    </source>
</reference>
<dbReference type="GO" id="GO:0000160">
    <property type="term" value="P:phosphorelay signal transduction system"/>
    <property type="evidence" value="ECO:0007669"/>
    <property type="project" value="InterPro"/>
</dbReference>
<dbReference type="GO" id="GO:0003677">
    <property type="term" value="F:DNA binding"/>
    <property type="evidence" value="ECO:0007669"/>
    <property type="project" value="UniProtKB-UniRule"/>
</dbReference>
<organism evidence="5 6">
    <name type="scientific">Bowmanella pacifica</name>
    <dbReference type="NCBI Taxonomy" id="502051"/>
    <lineage>
        <taxon>Bacteria</taxon>
        <taxon>Pseudomonadati</taxon>
        <taxon>Pseudomonadota</taxon>
        <taxon>Gammaproteobacteria</taxon>
        <taxon>Alteromonadales</taxon>
        <taxon>Alteromonadaceae</taxon>
        <taxon>Bowmanella</taxon>
    </lineage>
</organism>
<comment type="similarity">
    <text evidence="1">Belongs to the TolB family.</text>
</comment>
<dbReference type="Gene3D" id="1.10.10.10">
    <property type="entry name" value="Winged helix-like DNA-binding domain superfamily/Winged helix DNA-binding domain"/>
    <property type="match status" value="1"/>
</dbReference>
<dbReference type="GO" id="GO:0006355">
    <property type="term" value="P:regulation of DNA-templated transcription"/>
    <property type="evidence" value="ECO:0007669"/>
    <property type="project" value="InterPro"/>
</dbReference>
<dbReference type="InterPro" id="IPR011042">
    <property type="entry name" value="6-blade_b-propeller_TolB-like"/>
</dbReference>
<dbReference type="EMBL" id="BMLS01000001">
    <property type="protein sequence ID" value="GGO64080.1"/>
    <property type="molecule type" value="Genomic_DNA"/>
</dbReference>
<evidence type="ECO:0000256" key="2">
    <source>
        <dbReference type="ARBA" id="ARBA00023125"/>
    </source>
</evidence>
<feature type="DNA-binding region" description="OmpR/PhoB-type" evidence="3">
    <location>
        <begin position="6"/>
        <end position="104"/>
    </location>
</feature>
<evidence type="ECO:0000256" key="3">
    <source>
        <dbReference type="PROSITE-ProRule" id="PRU01091"/>
    </source>
</evidence>